<feature type="transmembrane region" description="Helical" evidence="4">
    <location>
        <begin position="60"/>
        <end position="81"/>
    </location>
</feature>
<comment type="caution">
    <text evidence="7">The sequence shown here is derived from an EMBL/GenBank/DDBJ whole genome shotgun (WGS) entry which is preliminary data.</text>
</comment>
<protein>
    <submittedName>
        <fullName evidence="7">Two-component system sensor histidine kinase DesK</fullName>
    </submittedName>
</protein>
<evidence type="ECO:0000256" key="2">
    <source>
        <dbReference type="ARBA" id="ARBA00022777"/>
    </source>
</evidence>
<keyword evidence="1" id="KW-0808">Transferase</keyword>
<keyword evidence="2 7" id="KW-0418">Kinase</keyword>
<gene>
    <name evidence="7" type="ORF">DFR76_109369</name>
</gene>
<dbReference type="GO" id="GO:0000155">
    <property type="term" value="F:phosphorelay sensor kinase activity"/>
    <property type="evidence" value="ECO:0007669"/>
    <property type="project" value="InterPro"/>
</dbReference>
<dbReference type="Pfam" id="PF07730">
    <property type="entry name" value="HisKA_3"/>
    <property type="match status" value="1"/>
</dbReference>
<keyword evidence="4" id="KW-0812">Transmembrane</keyword>
<evidence type="ECO:0000313" key="7">
    <source>
        <dbReference type="EMBL" id="RDI64029.1"/>
    </source>
</evidence>
<keyword evidence="8" id="KW-1185">Reference proteome</keyword>
<dbReference type="Gene3D" id="1.20.5.1930">
    <property type="match status" value="1"/>
</dbReference>
<evidence type="ECO:0000256" key="4">
    <source>
        <dbReference type="SAM" id="Phobius"/>
    </source>
</evidence>
<dbReference type="InterPro" id="IPR011712">
    <property type="entry name" value="Sig_transdc_His_kin_sub3_dim/P"/>
</dbReference>
<feature type="domain" description="Histidine kinase/HSP90-like ATPase" evidence="5">
    <location>
        <begin position="313"/>
        <end position="388"/>
    </location>
</feature>
<feature type="domain" description="Signal transduction histidine kinase subgroup 3 dimerisation and phosphoacceptor" evidence="6">
    <location>
        <begin position="209"/>
        <end position="275"/>
    </location>
</feature>
<keyword evidence="4" id="KW-1133">Transmembrane helix</keyword>
<dbReference type="CDD" id="cd16917">
    <property type="entry name" value="HATPase_UhpB-NarQ-NarX-like"/>
    <property type="match status" value="1"/>
</dbReference>
<name>A0A370HZX8_9NOCA</name>
<feature type="transmembrane region" description="Helical" evidence="4">
    <location>
        <begin position="29"/>
        <end position="48"/>
    </location>
</feature>
<keyword evidence="4" id="KW-0472">Membrane</keyword>
<dbReference type="RefSeq" id="WP_082875954.1">
    <property type="nucleotide sequence ID" value="NZ_QQBC01000009.1"/>
</dbReference>
<keyword evidence="3" id="KW-0902">Two-component regulatory system</keyword>
<feature type="transmembrane region" description="Helical" evidence="4">
    <location>
        <begin position="101"/>
        <end position="131"/>
    </location>
</feature>
<evidence type="ECO:0000256" key="3">
    <source>
        <dbReference type="ARBA" id="ARBA00023012"/>
    </source>
</evidence>
<dbReference type="GO" id="GO:0046983">
    <property type="term" value="F:protein dimerization activity"/>
    <property type="evidence" value="ECO:0007669"/>
    <property type="project" value="InterPro"/>
</dbReference>
<evidence type="ECO:0000313" key="8">
    <source>
        <dbReference type="Proteomes" id="UP000254869"/>
    </source>
</evidence>
<accession>A0A370HZX8</accession>
<dbReference type="GO" id="GO:0016020">
    <property type="term" value="C:membrane"/>
    <property type="evidence" value="ECO:0007669"/>
    <property type="project" value="InterPro"/>
</dbReference>
<organism evidence="7 8">
    <name type="scientific">Nocardia pseudobrasiliensis</name>
    <dbReference type="NCBI Taxonomy" id="45979"/>
    <lineage>
        <taxon>Bacteria</taxon>
        <taxon>Bacillati</taxon>
        <taxon>Actinomycetota</taxon>
        <taxon>Actinomycetes</taxon>
        <taxon>Mycobacteriales</taxon>
        <taxon>Nocardiaceae</taxon>
        <taxon>Nocardia</taxon>
    </lineage>
</organism>
<dbReference type="Proteomes" id="UP000254869">
    <property type="component" value="Unassembled WGS sequence"/>
</dbReference>
<dbReference type="InterPro" id="IPR003594">
    <property type="entry name" value="HATPase_dom"/>
</dbReference>
<dbReference type="Gene3D" id="3.30.565.10">
    <property type="entry name" value="Histidine kinase-like ATPase, C-terminal domain"/>
    <property type="match status" value="1"/>
</dbReference>
<dbReference type="AlphaFoldDB" id="A0A370HZX8"/>
<evidence type="ECO:0000256" key="1">
    <source>
        <dbReference type="ARBA" id="ARBA00022679"/>
    </source>
</evidence>
<dbReference type="PANTHER" id="PTHR24421">
    <property type="entry name" value="NITRATE/NITRITE SENSOR PROTEIN NARX-RELATED"/>
    <property type="match status" value="1"/>
</dbReference>
<evidence type="ECO:0000259" key="6">
    <source>
        <dbReference type="Pfam" id="PF07730"/>
    </source>
</evidence>
<proteinExistence type="predicted"/>
<dbReference type="STRING" id="1210086.GCA_001613105_03512"/>
<feature type="transmembrane region" description="Helical" evidence="4">
    <location>
        <begin position="143"/>
        <end position="161"/>
    </location>
</feature>
<dbReference type="EMBL" id="QQBC01000009">
    <property type="protein sequence ID" value="RDI64029.1"/>
    <property type="molecule type" value="Genomic_DNA"/>
</dbReference>
<dbReference type="SUPFAM" id="SSF55874">
    <property type="entry name" value="ATPase domain of HSP90 chaperone/DNA topoisomerase II/histidine kinase"/>
    <property type="match status" value="1"/>
</dbReference>
<evidence type="ECO:0000259" key="5">
    <source>
        <dbReference type="Pfam" id="PF02518"/>
    </source>
</evidence>
<reference evidence="7 8" key="1">
    <citation type="submission" date="2018-07" db="EMBL/GenBank/DDBJ databases">
        <title>Genomic Encyclopedia of Type Strains, Phase IV (KMG-IV): sequencing the most valuable type-strain genomes for metagenomic binning, comparative biology and taxonomic classification.</title>
        <authorList>
            <person name="Goeker M."/>
        </authorList>
    </citation>
    <scope>NUCLEOTIDE SEQUENCE [LARGE SCALE GENOMIC DNA]</scope>
    <source>
        <strain evidence="7 8">DSM 44290</strain>
    </source>
</reference>
<dbReference type="PANTHER" id="PTHR24421:SF63">
    <property type="entry name" value="SENSOR HISTIDINE KINASE DESK"/>
    <property type="match status" value="1"/>
</dbReference>
<dbReference type="InterPro" id="IPR050482">
    <property type="entry name" value="Sensor_HK_TwoCompSys"/>
</dbReference>
<dbReference type="InterPro" id="IPR036890">
    <property type="entry name" value="HATPase_C_sf"/>
</dbReference>
<dbReference type="Pfam" id="PF02518">
    <property type="entry name" value="HATPase_c"/>
    <property type="match status" value="1"/>
</dbReference>
<sequence>MRLADLPHRFSRLLDNVASDPARPSRWRGAGWGVFLALVWMFYLIGPIHDRWTGGDRLRSGLAGAAVIALSVLIATTFALYQRRTDSANVLAEPGPIDPRVWLPLGAMSLISAGLMILLGFAAFPTLLYVAATAVLVLPTRESGYVVVAVVGVTLLLSLLIPGWGFGVGTMALCLIPVGIWFGREVGTRGKRLREIARRQQSELTIVEERNRVARDVHDILGHSLTVITVKTELAGRLVDLDPERAKTEIAEVERLAREALAGVRDTVGGLREMSLAGELATARTALHAAGIRADLPVVVDVPTRQSVVFGWVLREAVTNIVRHSEAAHCTVRVDATSIEVTDDGIGMVSTAASGSGLTGLRERMRAAGGTLELGAADGGGLRLRATLS</sequence>